<dbReference type="PANTHER" id="PTHR48106">
    <property type="entry name" value="QUINONE OXIDOREDUCTASE PIG3-RELATED"/>
    <property type="match status" value="1"/>
</dbReference>
<dbReference type="InterPro" id="IPR020843">
    <property type="entry name" value="ER"/>
</dbReference>
<dbReference type="SUPFAM" id="SSF50129">
    <property type="entry name" value="GroES-like"/>
    <property type="match status" value="1"/>
</dbReference>
<evidence type="ECO:0000313" key="5">
    <source>
        <dbReference type="Proteomes" id="UP000432464"/>
    </source>
</evidence>
<dbReference type="InterPro" id="IPR036291">
    <property type="entry name" value="NAD(P)-bd_dom_sf"/>
</dbReference>
<organism evidence="4 5">
    <name type="scientific">Nocardia aurantiaca</name>
    <dbReference type="NCBI Taxonomy" id="2675850"/>
    <lineage>
        <taxon>Bacteria</taxon>
        <taxon>Bacillati</taxon>
        <taxon>Actinomycetota</taxon>
        <taxon>Actinomycetes</taxon>
        <taxon>Mycobacteriales</taxon>
        <taxon>Nocardiaceae</taxon>
        <taxon>Nocardia</taxon>
    </lineage>
</organism>
<name>A0A6I3L0X5_9NOCA</name>
<dbReference type="SUPFAM" id="SSF51735">
    <property type="entry name" value="NAD(P)-binding Rossmann-fold domains"/>
    <property type="match status" value="1"/>
</dbReference>
<sequence length="314" mass="31290">MAIAVVATAYGGPEVLSLIEVEVPEPGPGEVTIAVRAAGVNPFDYKLYSGAFGTDPGKLPIRLGLEVAGVVTAVGPDAVGPAGPISVGDEVIAPVVGGYATAVTANAARVVPKPADVDWKQAAGVLSVGATAVHMLAATGVGPGDTVLIHGAAGSVGALAAQLAVARGARVIGTASPSRHERLRAYGVEPVEYGPGLADRVKALAPNGIDAALDTVATDEAVDVSLELVPDRSRIATIVAFGRAAADGFKALGQAPGADPGTEIRGNAWRELLPLLSAGKLDLAIAKTFPLAEVAAAHEFVMAGHAGGKVILLP</sequence>
<dbReference type="InterPro" id="IPR011032">
    <property type="entry name" value="GroES-like_sf"/>
</dbReference>
<dbReference type="Pfam" id="PF08240">
    <property type="entry name" value="ADH_N"/>
    <property type="match status" value="1"/>
</dbReference>
<reference evidence="4 5" key="1">
    <citation type="submission" date="2019-11" db="EMBL/GenBank/DDBJ databases">
        <title>Nocardia sp. nov. CT2-14 isolated from soil.</title>
        <authorList>
            <person name="Kanchanasin P."/>
            <person name="Tanasupawat S."/>
            <person name="Yuki M."/>
            <person name="Kudo T."/>
        </authorList>
    </citation>
    <scope>NUCLEOTIDE SEQUENCE [LARGE SCALE GENOMIC DNA]</scope>
    <source>
        <strain evidence="4 5">CT2-14</strain>
    </source>
</reference>
<dbReference type="InterPro" id="IPR013154">
    <property type="entry name" value="ADH-like_N"/>
</dbReference>
<accession>A0A6I3L0X5</accession>
<gene>
    <name evidence="4" type="ORF">GLP40_12075</name>
</gene>
<dbReference type="EMBL" id="WMBB01000005">
    <property type="protein sequence ID" value="MTE13509.1"/>
    <property type="molecule type" value="Genomic_DNA"/>
</dbReference>
<dbReference type="GO" id="GO:0070402">
    <property type="term" value="F:NADPH binding"/>
    <property type="evidence" value="ECO:0007669"/>
    <property type="project" value="TreeGrafter"/>
</dbReference>
<keyword evidence="2" id="KW-0560">Oxidoreductase</keyword>
<dbReference type="Gene3D" id="3.40.50.720">
    <property type="entry name" value="NAD(P)-binding Rossmann-like Domain"/>
    <property type="match status" value="1"/>
</dbReference>
<proteinExistence type="predicted"/>
<dbReference type="GO" id="GO:0016651">
    <property type="term" value="F:oxidoreductase activity, acting on NAD(P)H"/>
    <property type="evidence" value="ECO:0007669"/>
    <property type="project" value="TreeGrafter"/>
</dbReference>
<dbReference type="Pfam" id="PF13602">
    <property type="entry name" value="ADH_zinc_N_2"/>
    <property type="match status" value="1"/>
</dbReference>
<dbReference type="Gene3D" id="3.90.180.10">
    <property type="entry name" value="Medium-chain alcohol dehydrogenases, catalytic domain"/>
    <property type="match status" value="1"/>
</dbReference>
<evidence type="ECO:0000259" key="3">
    <source>
        <dbReference type="SMART" id="SM00829"/>
    </source>
</evidence>
<evidence type="ECO:0000256" key="1">
    <source>
        <dbReference type="ARBA" id="ARBA00022857"/>
    </source>
</evidence>
<feature type="domain" description="Enoyl reductase (ER)" evidence="3">
    <location>
        <begin position="11"/>
        <end position="312"/>
    </location>
</feature>
<dbReference type="CDD" id="cd05289">
    <property type="entry name" value="MDR_like_2"/>
    <property type="match status" value="1"/>
</dbReference>
<comment type="caution">
    <text evidence="4">The sequence shown here is derived from an EMBL/GenBank/DDBJ whole genome shotgun (WGS) entry which is preliminary data.</text>
</comment>
<dbReference type="SMART" id="SM00829">
    <property type="entry name" value="PKS_ER"/>
    <property type="match status" value="1"/>
</dbReference>
<dbReference type="AlphaFoldDB" id="A0A6I3L0X5"/>
<keyword evidence="1" id="KW-0521">NADP</keyword>
<evidence type="ECO:0000313" key="4">
    <source>
        <dbReference type="EMBL" id="MTE13509.1"/>
    </source>
</evidence>
<dbReference type="RefSeq" id="WP_154787971.1">
    <property type="nucleotide sequence ID" value="NZ_WMBB01000005.1"/>
</dbReference>
<dbReference type="Proteomes" id="UP000432464">
    <property type="component" value="Unassembled WGS sequence"/>
</dbReference>
<keyword evidence="5" id="KW-1185">Reference proteome</keyword>
<protein>
    <submittedName>
        <fullName evidence="4">Zinc-binding dehydrogenase</fullName>
    </submittedName>
</protein>
<evidence type="ECO:0000256" key="2">
    <source>
        <dbReference type="ARBA" id="ARBA00023002"/>
    </source>
</evidence>